<reference evidence="10" key="1">
    <citation type="submission" date="2020-10" db="EMBL/GenBank/DDBJ databases">
        <authorList>
            <person name="Han B."/>
            <person name="Lu T."/>
            <person name="Zhao Q."/>
            <person name="Huang X."/>
            <person name="Zhao Y."/>
        </authorList>
    </citation>
    <scope>NUCLEOTIDE SEQUENCE</scope>
</reference>
<evidence type="ECO:0000256" key="4">
    <source>
        <dbReference type="ARBA" id="ARBA00022741"/>
    </source>
</evidence>
<evidence type="ECO:0000259" key="9">
    <source>
        <dbReference type="Pfam" id="PF23559"/>
    </source>
</evidence>
<evidence type="ECO:0000313" key="11">
    <source>
        <dbReference type="Proteomes" id="UP000604825"/>
    </source>
</evidence>
<dbReference type="PANTHER" id="PTHR19338:SF73">
    <property type="entry name" value="DISEASE RESISTANCE PROTEIN RGA2-LIKE"/>
    <property type="match status" value="1"/>
</dbReference>
<name>A0A811RGK6_9POAL</name>
<dbReference type="Pfam" id="PF23559">
    <property type="entry name" value="WHD_DRP"/>
    <property type="match status" value="1"/>
</dbReference>
<dbReference type="Gene3D" id="1.10.10.10">
    <property type="entry name" value="Winged helix-like DNA-binding domain superfamily/Winged helix DNA-binding domain"/>
    <property type="match status" value="1"/>
</dbReference>
<feature type="domain" description="Disease resistance protein winged helix" evidence="9">
    <location>
        <begin position="355"/>
        <end position="394"/>
    </location>
</feature>
<feature type="domain" description="Disease resistance N-terminal" evidence="8">
    <location>
        <begin position="7"/>
        <end position="94"/>
    </location>
</feature>
<dbReference type="Gene3D" id="3.40.50.300">
    <property type="entry name" value="P-loop containing nucleotide triphosphate hydrolases"/>
    <property type="match status" value="1"/>
</dbReference>
<dbReference type="GO" id="GO:0043531">
    <property type="term" value="F:ADP binding"/>
    <property type="evidence" value="ECO:0007669"/>
    <property type="project" value="InterPro"/>
</dbReference>
<keyword evidence="3" id="KW-0677">Repeat</keyword>
<keyword evidence="4" id="KW-0547">Nucleotide-binding</keyword>
<evidence type="ECO:0000313" key="10">
    <source>
        <dbReference type="EMBL" id="CAD6269469.1"/>
    </source>
</evidence>
<keyword evidence="6" id="KW-0175">Coiled coil</keyword>
<dbReference type="EMBL" id="CAJGYO010000015">
    <property type="protein sequence ID" value="CAD6269469.1"/>
    <property type="molecule type" value="Genomic_DNA"/>
</dbReference>
<evidence type="ECO:0000256" key="5">
    <source>
        <dbReference type="ARBA" id="ARBA00022821"/>
    </source>
</evidence>
<keyword evidence="5" id="KW-0611">Plant defense</keyword>
<dbReference type="PANTHER" id="PTHR19338">
    <property type="entry name" value="TRANSLOCASE OF INNER MITOCHONDRIAL MEMBRANE 13 HOMOLOG"/>
    <property type="match status" value="1"/>
</dbReference>
<dbReference type="OrthoDB" id="611536at2759"/>
<evidence type="ECO:0000259" key="8">
    <source>
        <dbReference type="Pfam" id="PF18052"/>
    </source>
</evidence>
<evidence type="ECO:0000256" key="1">
    <source>
        <dbReference type="ARBA" id="ARBA00008894"/>
    </source>
</evidence>
<evidence type="ECO:0000256" key="2">
    <source>
        <dbReference type="ARBA" id="ARBA00022614"/>
    </source>
</evidence>
<keyword evidence="2" id="KW-0433">Leucine-rich repeat</keyword>
<organism evidence="10 11">
    <name type="scientific">Miscanthus lutarioriparius</name>
    <dbReference type="NCBI Taxonomy" id="422564"/>
    <lineage>
        <taxon>Eukaryota</taxon>
        <taxon>Viridiplantae</taxon>
        <taxon>Streptophyta</taxon>
        <taxon>Embryophyta</taxon>
        <taxon>Tracheophyta</taxon>
        <taxon>Spermatophyta</taxon>
        <taxon>Magnoliopsida</taxon>
        <taxon>Liliopsida</taxon>
        <taxon>Poales</taxon>
        <taxon>Poaceae</taxon>
        <taxon>PACMAD clade</taxon>
        <taxon>Panicoideae</taxon>
        <taxon>Andropogonodae</taxon>
        <taxon>Andropogoneae</taxon>
        <taxon>Saccharinae</taxon>
        <taxon>Miscanthus</taxon>
    </lineage>
</organism>
<keyword evidence="11" id="KW-1185">Reference proteome</keyword>
<comment type="caution">
    <text evidence="10">The sequence shown here is derived from an EMBL/GenBank/DDBJ whole genome shotgun (WGS) entry which is preliminary data.</text>
</comment>
<dbReference type="AlphaFoldDB" id="A0A811RGK6"/>
<comment type="similarity">
    <text evidence="1">Belongs to the disease resistance NB-LRR family.</text>
</comment>
<dbReference type="Pfam" id="PF18052">
    <property type="entry name" value="Rx_N"/>
    <property type="match status" value="1"/>
</dbReference>
<dbReference type="CDD" id="cd14798">
    <property type="entry name" value="RX-CC_like"/>
    <property type="match status" value="1"/>
</dbReference>
<dbReference type="InterPro" id="IPR038005">
    <property type="entry name" value="RX-like_CC"/>
</dbReference>
<feature type="coiled-coil region" evidence="6">
    <location>
        <begin position="123"/>
        <end position="150"/>
    </location>
</feature>
<evidence type="ECO:0000259" key="7">
    <source>
        <dbReference type="Pfam" id="PF00931"/>
    </source>
</evidence>
<gene>
    <name evidence="10" type="ORF">NCGR_LOCUS52773</name>
</gene>
<dbReference type="InterPro" id="IPR058922">
    <property type="entry name" value="WHD_DRP"/>
</dbReference>
<feature type="domain" description="NB-ARC" evidence="7">
    <location>
        <begin position="196"/>
        <end position="315"/>
    </location>
</feature>
<dbReference type="SUPFAM" id="SSF52540">
    <property type="entry name" value="P-loop containing nucleoside triphosphate hydrolases"/>
    <property type="match status" value="1"/>
</dbReference>
<dbReference type="InterPro" id="IPR002182">
    <property type="entry name" value="NB-ARC"/>
</dbReference>
<dbReference type="InterPro" id="IPR027417">
    <property type="entry name" value="P-loop_NTPase"/>
</dbReference>
<dbReference type="GO" id="GO:0006952">
    <property type="term" value="P:defense response"/>
    <property type="evidence" value="ECO:0007669"/>
    <property type="project" value="UniProtKB-KW"/>
</dbReference>
<dbReference type="InterPro" id="IPR041118">
    <property type="entry name" value="Rx_N"/>
</dbReference>
<dbReference type="Proteomes" id="UP000604825">
    <property type="component" value="Unassembled WGS sequence"/>
</dbReference>
<sequence>MADVGVTGVVAKLGELAAEEATALLRVDAEIRALRRRKLAYLQALVRGADRQRRGRASELLLLWLRETREVAFEVEDAVDEFHLRVEACRLGARWRRRRRWWWGWHCDAVSLVHALATQIFVRHGLSNQISKINERIDELNQNKETYQIESSPSEIWSSSSVQVDPEWYEDRYVISSRESEFAILKDLIINKEGDFSHRAVISILGERVIGKTTLAKKLYNDPDIIKHFEVHAWVCLPPHIRFRDYVEIMYMQVSSQVPEAPEKNDSTTFAPGNEETTDMEFKLRQNLENRRYLVVLDGILRSKLIPMEWDVIFEQLESNGQPKPVRSIWSLAFDDLPHYVKSCFLYFASVSENVILYTDRLVRLWIAEGFVMPKKAETLEDVGFDYLKEIKNWSQEVRRLAIQNYVDAYVHIPNVFPKLRSLLCDFAEDQHSSSISGELQPHSLWGNLAELCSRACGISENVGSNTLHGLHFLQGSRFLRVVDLNVLRRKSCQMRSAA</sequence>
<evidence type="ECO:0000256" key="3">
    <source>
        <dbReference type="ARBA" id="ARBA00022737"/>
    </source>
</evidence>
<proteinExistence type="inferred from homology"/>
<protein>
    <submittedName>
        <fullName evidence="10">Uncharacterized protein</fullName>
    </submittedName>
</protein>
<dbReference type="Gene3D" id="1.20.5.4130">
    <property type="match status" value="1"/>
</dbReference>
<accession>A0A811RGK6</accession>
<dbReference type="Pfam" id="PF00931">
    <property type="entry name" value="NB-ARC"/>
    <property type="match status" value="1"/>
</dbReference>
<evidence type="ECO:0000256" key="6">
    <source>
        <dbReference type="SAM" id="Coils"/>
    </source>
</evidence>
<dbReference type="InterPro" id="IPR036388">
    <property type="entry name" value="WH-like_DNA-bd_sf"/>
</dbReference>